<name>A0A518RG89_9SPHN</name>
<protein>
    <submittedName>
        <fullName evidence="3">3-oxoacyl-ACP reductase</fullName>
    </submittedName>
</protein>
<evidence type="ECO:0000256" key="1">
    <source>
        <dbReference type="ARBA" id="ARBA00006484"/>
    </source>
</evidence>
<dbReference type="InterPro" id="IPR002347">
    <property type="entry name" value="SDR_fam"/>
</dbReference>
<dbReference type="KEGG" id="ssua:FPZ54_10815"/>
<keyword evidence="4" id="KW-1185">Reference proteome</keyword>
<dbReference type="FunFam" id="3.40.50.720:FF:000338">
    <property type="entry name" value="3-oxoacyl-ACP reductase FabG"/>
    <property type="match status" value="1"/>
</dbReference>
<evidence type="ECO:0000259" key="2">
    <source>
        <dbReference type="SMART" id="SM00822"/>
    </source>
</evidence>
<dbReference type="OrthoDB" id="9804774at2"/>
<dbReference type="PRINTS" id="PR00081">
    <property type="entry name" value="GDHRDH"/>
</dbReference>
<sequence>MSDRYLAFANSGVGHWLTGALGLPQPVPLVRNPGRFVASARIVDVGEGRLTALLARDAAALGVRIDDAEGPNVPDALLVDATGCRTVTDSRALYRVFHDHLRAVQPNGRILICVGDPDDAPDVEAAAIARGMEGFLRSLAKEARRAIAANIILVPWNAMPTLASTLAFFLSARSAYVSGQAVRVGPAPEAKADRTSRTVLVTGAARGIGAATATSFARAGAHVVALDIPALSDELDAVAAAIGGSTLALDITAPDAPAHIAADAATRGGYDVVVHNAGITRDKTLARMDAQRWTSVMEVNLGAPMRITGALLDGGHLAAGSRIVGVASLSGIAGNVGQTNYALSKAGVIGWIERLAREVAARGITANAVAPGFIETQMTAAIPFAIREAGRRMNSMGQGGAPEDVAETIAWLADPASGGINGQVVRVCGQSLLGA</sequence>
<dbReference type="NCBIfam" id="NF006110">
    <property type="entry name" value="PRK08261.1"/>
    <property type="match status" value="1"/>
</dbReference>
<evidence type="ECO:0000313" key="4">
    <source>
        <dbReference type="Proteomes" id="UP000318055"/>
    </source>
</evidence>
<dbReference type="PRINTS" id="PR00080">
    <property type="entry name" value="SDRFAMILY"/>
</dbReference>
<feature type="domain" description="Ketoreductase" evidence="2">
    <location>
        <begin position="197"/>
        <end position="377"/>
    </location>
</feature>
<dbReference type="SMART" id="SM00822">
    <property type="entry name" value="PKS_KR"/>
    <property type="match status" value="1"/>
</dbReference>
<dbReference type="Pfam" id="PF13561">
    <property type="entry name" value="adh_short_C2"/>
    <property type="match status" value="1"/>
</dbReference>
<dbReference type="PANTHER" id="PTHR42879">
    <property type="entry name" value="3-OXOACYL-(ACYL-CARRIER-PROTEIN) REDUCTASE"/>
    <property type="match status" value="1"/>
</dbReference>
<dbReference type="InterPro" id="IPR057326">
    <property type="entry name" value="KR_dom"/>
</dbReference>
<reference evidence="3 4" key="1">
    <citation type="submission" date="2019-07" db="EMBL/GenBank/DDBJ databases">
        <title>Sphingomonas alkalisoli sp. nov., isolated from rhizosphere soil of Suaedae salsa.</title>
        <authorList>
            <person name="Zhang H."/>
            <person name="Xu L."/>
            <person name="Zhang J.-X."/>
            <person name="Sun J.-Q."/>
        </authorList>
    </citation>
    <scope>NUCLEOTIDE SEQUENCE [LARGE SCALE GENOMIC DNA]</scope>
    <source>
        <strain evidence="3 4">XS-10</strain>
    </source>
</reference>
<proteinExistence type="inferred from homology"/>
<evidence type="ECO:0000313" key="3">
    <source>
        <dbReference type="EMBL" id="QDX26466.1"/>
    </source>
</evidence>
<dbReference type="PANTHER" id="PTHR42879:SF2">
    <property type="entry name" value="3-OXOACYL-[ACYL-CARRIER-PROTEIN] REDUCTASE FABG"/>
    <property type="match status" value="1"/>
</dbReference>
<accession>A0A518RG89</accession>
<dbReference type="InterPro" id="IPR050259">
    <property type="entry name" value="SDR"/>
</dbReference>
<gene>
    <name evidence="3" type="ORF">FPZ54_10815</name>
</gene>
<dbReference type="InterPro" id="IPR036291">
    <property type="entry name" value="NAD(P)-bd_dom_sf"/>
</dbReference>
<dbReference type="Proteomes" id="UP000318055">
    <property type="component" value="Chromosome"/>
</dbReference>
<dbReference type="Gene3D" id="3.40.50.720">
    <property type="entry name" value="NAD(P)-binding Rossmann-like Domain"/>
    <property type="match status" value="2"/>
</dbReference>
<dbReference type="AlphaFoldDB" id="A0A518RG89"/>
<dbReference type="EMBL" id="CP042239">
    <property type="protein sequence ID" value="QDX26466.1"/>
    <property type="molecule type" value="Genomic_DNA"/>
</dbReference>
<comment type="similarity">
    <text evidence="1">Belongs to the short-chain dehydrogenases/reductases (SDR) family.</text>
</comment>
<organism evidence="3 4">
    <name type="scientific">Sphingomonas suaedae</name>
    <dbReference type="NCBI Taxonomy" id="2599297"/>
    <lineage>
        <taxon>Bacteria</taxon>
        <taxon>Pseudomonadati</taxon>
        <taxon>Pseudomonadota</taxon>
        <taxon>Alphaproteobacteria</taxon>
        <taxon>Sphingomonadales</taxon>
        <taxon>Sphingomonadaceae</taxon>
        <taxon>Sphingomonas</taxon>
    </lineage>
</organism>
<dbReference type="RefSeq" id="WP_145847116.1">
    <property type="nucleotide sequence ID" value="NZ_CP042239.1"/>
</dbReference>
<dbReference type="SUPFAM" id="SSF51735">
    <property type="entry name" value="NAD(P)-binding Rossmann-fold domains"/>
    <property type="match status" value="1"/>
</dbReference>